<reference evidence="2 3" key="2">
    <citation type="journal article" date="2021" name="Int. J. Syst. Evol. Microbiol.">
        <title>Isolation and Polyphasic Characterization of Desulfuromonas versatilis sp. Nov., an Electrogenic Bacteria Capable of Versatile Metabolism Isolated from a Graphene Oxide-Reducing Enrichment Culture.</title>
        <authorList>
            <person name="Xie L."/>
            <person name="Yoshida N."/>
            <person name="Ishii S."/>
            <person name="Meng L."/>
        </authorList>
    </citation>
    <scope>NUCLEOTIDE SEQUENCE [LARGE SCALE GENOMIC DNA]</scope>
    <source>
        <strain evidence="2 3">NIT-T3</strain>
    </source>
</reference>
<sequence>MTVAKAELAQSYMHQPNQALSLGVRNMEDLSCGGEPAERRMNSGENYSRGGLVCPWESGGAGGRPFQQMQEIKKDPGFRRRNTGAKDSLFAR</sequence>
<name>A0ABM8HXU5_9BACT</name>
<feature type="region of interest" description="Disordered" evidence="1">
    <location>
        <begin position="28"/>
        <end position="47"/>
    </location>
</feature>
<gene>
    <name evidence="2" type="ORF">DESUT3_24230</name>
</gene>
<evidence type="ECO:0000313" key="2">
    <source>
        <dbReference type="EMBL" id="BCR05354.1"/>
    </source>
</evidence>
<protein>
    <submittedName>
        <fullName evidence="2">Uncharacterized protein</fullName>
    </submittedName>
</protein>
<evidence type="ECO:0000256" key="1">
    <source>
        <dbReference type="SAM" id="MobiDB-lite"/>
    </source>
</evidence>
<organism evidence="2 3">
    <name type="scientific">Desulfuromonas versatilis</name>
    <dbReference type="NCBI Taxonomy" id="2802975"/>
    <lineage>
        <taxon>Bacteria</taxon>
        <taxon>Pseudomonadati</taxon>
        <taxon>Thermodesulfobacteriota</taxon>
        <taxon>Desulfuromonadia</taxon>
        <taxon>Desulfuromonadales</taxon>
        <taxon>Desulfuromonadaceae</taxon>
        <taxon>Desulfuromonas</taxon>
    </lineage>
</organism>
<dbReference type="Proteomes" id="UP001319827">
    <property type="component" value="Chromosome"/>
</dbReference>
<evidence type="ECO:0000313" key="3">
    <source>
        <dbReference type="Proteomes" id="UP001319827"/>
    </source>
</evidence>
<reference evidence="2 3" key="1">
    <citation type="journal article" date="2016" name="C (Basel)">
        <title>Selective Growth of and Electricity Production by Marine Exoelectrogenic Bacteria in Self-Aggregated Hydrogel of Microbially Reduced Graphene Oxide.</title>
        <authorList>
            <person name="Yoshida N."/>
            <person name="Goto Y."/>
            <person name="Miyata Y."/>
        </authorList>
    </citation>
    <scope>NUCLEOTIDE SEQUENCE [LARGE SCALE GENOMIC DNA]</scope>
    <source>
        <strain evidence="2 3">NIT-T3</strain>
    </source>
</reference>
<accession>A0ABM8HXU5</accession>
<dbReference type="EMBL" id="AP024355">
    <property type="protein sequence ID" value="BCR05354.1"/>
    <property type="molecule type" value="Genomic_DNA"/>
</dbReference>
<proteinExistence type="predicted"/>
<keyword evidence="3" id="KW-1185">Reference proteome</keyword>